<accession>A0A168J527</accession>
<feature type="signal peptide" evidence="3">
    <location>
        <begin position="1"/>
        <end position="16"/>
    </location>
</feature>
<dbReference type="ESTHER" id="cordf-a0a168j527">
    <property type="family name" value="Fungal_carboxylesterase_lipase"/>
</dbReference>
<dbReference type="PROSITE" id="PS00122">
    <property type="entry name" value="CARBOXYLESTERASE_B_1"/>
    <property type="match status" value="1"/>
</dbReference>
<dbReference type="InterPro" id="IPR050654">
    <property type="entry name" value="AChE-related_enzymes"/>
</dbReference>
<dbReference type="PANTHER" id="PTHR43918">
    <property type="entry name" value="ACETYLCHOLINESTERASE"/>
    <property type="match status" value="1"/>
</dbReference>
<evidence type="ECO:0000256" key="3">
    <source>
        <dbReference type="RuleBase" id="RU361235"/>
    </source>
</evidence>
<dbReference type="SUPFAM" id="SSF53474">
    <property type="entry name" value="alpha/beta-Hydrolases"/>
    <property type="match status" value="1"/>
</dbReference>
<keyword evidence="2 3" id="KW-0378">Hydrolase</keyword>
<name>A0A168J527_CORDF</name>
<gene>
    <name evidence="5" type="ORF">LEL_03500</name>
</gene>
<dbReference type="GO" id="GO:0052689">
    <property type="term" value="F:carboxylic ester hydrolase activity"/>
    <property type="evidence" value="ECO:0007669"/>
    <property type="project" value="TreeGrafter"/>
</dbReference>
<dbReference type="Pfam" id="PF00135">
    <property type="entry name" value="COesterase"/>
    <property type="match status" value="1"/>
</dbReference>
<dbReference type="AlphaFoldDB" id="A0A168J527"/>
<evidence type="ECO:0000256" key="2">
    <source>
        <dbReference type="ARBA" id="ARBA00022801"/>
    </source>
</evidence>
<dbReference type="STRING" id="1081108.A0A168J527"/>
<organism evidence="5 6">
    <name type="scientific">Akanthomyces lecanii RCEF 1005</name>
    <dbReference type="NCBI Taxonomy" id="1081108"/>
    <lineage>
        <taxon>Eukaryota</taxon>
        <taxon>Fungi</taxon>
        <taxon>Dikarya</taxon>
        <taxon>Ascomycota</taxon>
        <taxon>Pezizomycotina</taxon>
        <taxon>Sordariomycetes</taxon>
        <taxon>Hypocreomycetidae</taxon>
        <taxon>Hypocreales</taxon>
        <taxon>Cordycipitaceae</taxon>
        <taxon>Akanthomyces</taxon>
        <taxon>Cordyceps confragosa</taxon>
    </lineage>
</organism>
<dbReference type="Proteomes" id="UP000076881">
    <property type="component" value="Unassembled WGS sequence"/>
</dbReference>
<dbReference type="PANTHER" id="PTHR43918:SF4">
    <property type="entry name" value="CARBOXYLIC ESTER HYDROLASE"/>
    <property type="match status" value="1"/>
</dbReference>
<sequence length="554" mass="58576">MLLHLLLAAATAAAAATPTSAPVATVNTTTYTGLTRNGVDVFLGIRYGQDTSGAQRFRPPRAYAPPANAAVVAATDGGPACAQADSDGAAISEDCLRLNVVRPKGSHPGSRHAVMVFIHGGGFWEGAKDEVLYEPDGAVLESVRSGQPIVHVAINYRLNVFGFAQHPDLLAEGSTNIGLRDQRLALEWVRANIAQFGGDPSRVTIYGQSSGGLSVGLHLLARAPSSPPPFQRAIMQSTALEKGITGTYTAEAMSRILSATNCSSTPEDHQVACLRALPMAALVAAAADTYSAAPDHNIGDIWLPQVDGDFLPDAPSALVRGGRLAGGNVSAVFGWCEDDMTVSTPDWVRTPQHTRRVVGDYLRGQAASVVDGLVALYPSGEFRGGAAAAALGSEYYRTARIIRDLLMVCPPVMYARHLAAAATHDNSVFLYNWNQTMHPESLLRITHASELAYVFGNLSHPDLGGDGTDRPSPVDARLRDRATRSWSAFAAAGRPDQGRGVFDLWKPAFAAGGKDAKGGEVFIAGGPGEGMVDLAGYERLGERCAYIEKYVNID</sequence>
<evidence type="ECO:0000313" key="6">
    <source>
        <dbReference type="Proteomes" id="UP000076881"/>
    </source>
</evidence>
<dbReference type="EMBL" id="AZHF01000002">
    <property type="protein sequence ID" value="OAA80014.1"/>
    <property type="molecule type" value="Genomic_DNA"/>
</dbReference>
<dbReference type="InterPro" id="IPR019826">
    <property type="entry name" value="Carboxylesterase_B_AS"/>
</dbReference>
<evidence type="ECO:0000256" key="1">
    <source>
        <dbReference type="ARBA" id="ARBA00005964"/>
    </source>
</evidence>
<protein>
    <recommendedName>
        <fullName evidence="3">Carboxylic ester hydrolase</fullName>
        <ecNumber evidence="3">3.1.1.-</ecNumber>
    </recommendedName>
</protein>
<dbReference type="Gene3D" id="3.40.50.1820">
    <property type="entry name" value="alpha/beta hydrolase"/>
    <property type="match status" value="1"/>
</dbReference>
<feature type="chain" id="PRO_5007749453" description="Carboxylic ester hydrolase" evidence="3">
    <location>
        <begin position="17"/>
        <end position="554"/>
    </location>
</feature>
<keyword evidence="3" id="KW-0732">Signal</keyword>
<evidence type="ECO:0000313" key="5">
    <source>
        <dbReference type="EMBL" id="OAA80014.1"/>
    </source>
</evidence>
<evidence type="ECO:0000259" key="4">
    <source>
        <dbReference type="Pfam" id="PF00135"/>
    </source>
</evidence>
<proteinExistence type="inferred from homology"/>
<dbReference type="OrthoDB" id="408631at2759"/>
<reference evidence="5 6" key="1">
    <citation type="journal article" date="2016" name="Genome Biol. Evol.">
        <title>Divergent and convergent evolution of fungal pathogenicity.</title>
        <authorList>
            <person name="Shang Y."/>
            <person name="Xiao G."/>
            <person name="Zheng P."/>
            <person name="Cen K."/>
            <person name="Zhan S."/>
            <person name="Wang C."/>
        </authorList>
    </citation>
    <scope>NUCLEOTIDE SEQUENCE [LARGE SCALE GENOMIC DNA]</scope>
    <source>
        <strain evidence="5 6">RCEF 1005</strain>
    </source>
</reference>
<comment type="caution">
    <text evidence="5">The sequence shown here is derived from an EMBL/GenBank/DDBJ whole genome shotgun (WGS) entry which is preliminary data.</text>
</comment>
<keyword evidence="6" id="KW-1185">Reference proteome</keyword>
<comment type="similarity">
    <text evidence="1 3">Belongs to the type-B carboxylesterase/lipase family.</text>
</comment>
<feature type="domain" description="Carboxylesterase type B" evidence="4">
    <location>
        <begin position="35"/>
        <end position="506"/>
    </location>
</feature>
<dbReference type="EC" id="3.1.1.-" evidence="3"/>
<dbReference type="InterPro" id="IPR002018">
    <property type="entry name" value="CarbesteraseB"/>
</dbReference>
<dbReference type="InterPro" id="IPR029058">
    <property type="entry name" value="AB_hydrolase_fold"/>
</dbReference>